<accession>A0A6A6EV37</accession>
<dbReference type="Pfam" id="PF01494">
    <property type="entry name" value="FAD_binding_3"/>
    <property type="match status" value="1"/>
</dbReference>
<feature type="domain" description="Cupin type-2" evidence="7">
    <location>
        <begin position="721"/>
        <end position="789"/>
    </location>
</feature>
<dbReference type="PANTHER" id="PTHR13789">
    <property type="entry name" value="MONOOXYGENASE"/>
    <property type="match status" value="1"/>
</dbReference>
<proteinExistence type="inferred from homology"/>
<dbReference type="PRINTS" id="PR00420">
    <property type="entry name" value="RNGMNOXGNASE"/>
</dbReference>
<dbReference type="GO" id="GO:0071949">
    <property type="term" value="F:FAD binding"/>
    <property type="evidence" value="ECO:0007669"/>
    <property type="project" value="InterPro"/>
</dbReference>
<dbReference type="Gene3D" id="3.50.50.60">
    <property type="entry name" value="FAD/NAD(P)-binding domain"/>
    <property type="match status" value="1"/>
</dbReference>
<evidence type="ECO:0000256" key="2">
    <source>
        <dbReference type="ARBA" id="ARBA00022630"/>
    </source>
</evidence>
<dbReference type="SUPFAM" id="SSF160104">
    <property type="entry name" value="Acetoacetate decarboxylase-like"/>
    <property type="match status" value="1"/>
</dbReference>
<dbReference type="Pfam" id="PF07883">
    <property type="entry name" value="Cupin_2"/>
    <property type="match status" value="1"/>
</dbReference>
<gene>
    <name evidence="8" type="ORF">K469DRAFT_757004</name>
</gene>
<keyword evidence="9" id="KW-1185">Reference proteome</keyword>
<sequence>MSSAPLCIAPNSNGILRRVGIYAEKLGANLMERLTEYDVSGNVKMQKELIEPNKVWQHPWHLCYRVHLHQEMKRRATSANDEGIPAVLKTRSKVSSVDPSIATVVLEGGERIQGDLVIGADARTAVPGGNIKPKPSGKSAFRFLVSRQAALDDPKTAKFAQNNGEFLLWFGSDRRVVMHPCSNNKQLNFVCIHPREESEVKNGEGWNQQSNKAKLLDVYRSFNPALLALLDKADAETLRVWELFDMDVLPTWVNDKLALLGDAAHPFLPHQGQGAGVAMEDAAALAVVLPRDTRLEDIPERLKLYESPRYERANRIQEYSRIAGRDIGERSIDMMEYSTYNFGHDEWDHSTEKFRQWGWSQKPNLFWRMPISFGPMPGPRQDFFGMPRDPTYSTFVTASFKFKTSRTLLQNLLPTAAFKFTSPGTVAYASFSQTTLNGMHWLGGGGYRHFGLYIHGVQYTRKDGSVVHGTYLPILFENLTDPIVSGREELGMPKLYCAIEIHQRTHSYHIQASWQGVSFCDLALEGLREVGPGSEAGTIGGEADDGILAYKYIPRVGERGKADVEHATFVPHAEESKVVPSKVNKVRKASSASIKFESRDWEALPTLHHVVSRLAEIPVYEVVGAKVVEGNGGIDMSQNSDLPPIKRFITSHTPGGKTTFIDTISEEAPFKTLPDGAKFALSYATNRFPVSLTNDADLTTYSHYTQNLPGITISTGTVLRVVDMKPGALSPMHRTVSLDYGVVLEGEVELVLDSGETRLLKRGDIAVQRGTNHAWRNTSSTSWARMLYVHQPAEPLIVGGVKLEEDTSTIPGVR</sequence>
<dbReference type="SUPFAM" id="SSF51905">
    <property type="entry name" value="FAD/NAD(P)-binding domain"/>
    <property type="match status" value="1"/>
</dbReference>
<evidence type="ECO:0000256" key="3">
    <source>
        <dbReference type="ARBA" id="ARBA00022827"/>
    </source>
</evidence>
<dbReference type="InterPro" id="IPR013096">
    <property type="entry name" value="Cupin_2"/>
</dbReference>
<comment type="similarity">
    <text evidence="1">Belongs to the paxM FAD-dependent monooxygenase family.</text>
</comment>
<dbReference type="Gene3D" id="2.40.400.10">
    <property type="entry name" value="Acetoacetate decarboxylase-like"/>
    <property type="match status" value="1"/>
</dbReference>
<keyword evidence="5" id="KW-0503">Monooxygenase</keyword>
<evidence type="ECO:0000256" key="5">
    <source>
        <dbReference type="ARBA" id="ARBA00023033"/>
    </source>
</evidence>
<dbReference type="CDD" id="cd02231">
    <property type="entry name" value="cupin_BLL6423-like"/>
    <property type="match status" value="1"/>
</dbReference>
<keyword evidence="2" id="KW-0285">Flavoprotein</keyword>
<evidence type="ECO:0000313" key="9">
    <source>
        <dbReference type="Proteomes" id="UP000800200"/>
    </source>
</evidence>
<dbReference type="Proteomes" id="UP000800200">
    <property type="component" value="Unassembled WGS sequence"/>
</dbReference>
<dbReference type="InterPro" id="IPR002938">
    <property type="entry name" value="FAD-bd"/>
</dbReference>
<dbReference type="InterPro" id="IPR014710">
    <property type="entry name" value="RmlC-like_jellyroll"/>
</dbReference>
<keyword evidence="4" id="KW-0560">Oxidoreductase</keyword>
<dbReference type="GO" id="GO:0016829">
    <property type="term" value="F:lyase activity"/>
    <property type="evidence" value="ECO:0007669"/>
    <property type="project" value="InterPro"/>
</dbReference>
<keyword evidence="3" id="KW-0274">FAD</keyword>
<dbReference type="OrthoDB" id="1047367at2759"/>
<evidence type="ECO:0000256" key="1">
    <source>
        <dbReference type="ARBA" id="ARBA00007992"/>
    </source>
</evidence>
<dbReference type="InterPro" id="IPR023375">
    <property type="entry name" value="ADC_dom_sf"/>
</dbReference>
<protein>
    <submittedName>
        <fullName evidence="8">FAD-binding domain-containing protein</fullName>
    </submittedName>
</protein>
<dbReference type="InterPro" id="IPR010451">
    <property type="entry name" value="Acetoacetate_decarboxylase"/>
</dbReference>
<dbReference type="InterPro" id="IPR011051">
    <property type="entry name" value="RmlC_Cupin_sf"/>
</dbReference>
<dbReference type="AlphaFoldDB" id="A0A6A6EV37"/>
<dbReference type="EMBL" id="ML994610">
    <property type="protein sequence ID" value="KAF2195065.1"/>
    <property type="molecule type" value="Genomic_DNA"/>
</dbReference>
<evidence type="ECO:0000256" key="4">
    <source>
        <dbReference type="ARBA" id="ARBA00023002"/>
    </source>
</evidence>
<name>A0A6A6EV37_9PEZI</name>
<dbReference type="Gene3D" id="2.60.120.10">
    <property type="entry name" value="Jelly Rolls"/>
    <property type="match status" value="1"/>
</dbReference>
<dbReference type="SUPFAM" id="SSF54373">
    <property type="entry name" value="FAD-linked reductases, C-terminal domain"/>
    <property type="match status" value="1"/>
</dbReference>
<dbReference type="PANTHER" id="PTHR13789:SF261">
    <property type="entry name" value="HYDROXYLASE, PUTATIVE (AFU_ORTHOLOGUE AFUA_7G00590)-RELATED"/>
    <property type="match status" value="1"/>
</dbReference>
<dbReference type="Pfam" id="PF06314">
    <property type="entry name" value="ADC"/>
    <property type="match status" value="1"/>
</dbReference>
<organism evidence="8 9">
    <name type="scientific">Zopfia rhizophila CBS 207.26</name>
    <dbReference type="NCBI Taxonomy" id="1314779"/>
    <lineage>
        <taxon>Eukaryota</taxon>
        <taxon>Fungi</taxon>
        <taxon>Dikarya</taxon>
        <taxon>Ascomycota</taxon>
        <taxon>Pezizomycotina</taxon>
        <taxon>Dothideomycetes</taxon>
        <taxon>Dothideomycetes incertae sedis</taxon>
        <taxon>Zopfiaceae</taxon>
        <taxon>Zopfia</taxon>
    </lineage>
</organism>
<evidence type="ECO:0000313" key="8">
    <source>
        <dbReference type="EMBL" id="KAF2195065.1"/>
    </source>
</evidence>
<dbReference type="GO" id="GO:0004497">
    <property type="term" value="F:monooxygenase activity"/>
    <property type="evidence" value="ECO:0007669"/>
    <property type="project" value="UniProtKB-KW"/>
</dbReference>
<feature type="non-terminal residue" evidence="8">
    <location>
        <position position="814"/>
    </location>
</feature>
<dbReference type="InterPro" id="IPR050493">
    <property type="entry name" value="FAD-dep_Monooxygenase_BioMet"/>
</dbReference>
<reference evidence="8" key="1">
    <citation type="journal article" date="2020" name="Stud. Mycol.">
        <title>101 Dothideomycetes genomes: a test case for predicting lifestyles and emergence of pathogens.</title>
        <authorList>
            <person name="Haridas S."/>
            <person name="Albert R."/>
            <person name="Binder M."/>
            <person name="Bloem J."/>
            <person name="Labutti K."/>
            <person name="Salamov A."/>
            <person name="Andreopoulos B."/>
            <person name="Baker S."/>
            <person name="Barry K."/>
            <person name="Bills G."/>
            <person name="Bluhm B."/>
            <person name="Cannon C."/>
            <person name="Castanera R."/>
            <person name="Culley D."/>
            <person name="Daum C."/>
            <person name="Ezra D."/>
            <person name="Gonzalez J."/>
            <person name="Henrissat B."/>
            <person name="Kuo A."/>
            <person name="Liang C."/>
            <person name="Lipzen A."/>
            <person name="Lutzoni F."/>
            <person name="Magnuson J."/>
            <person name="Mondo S."/>
            <person name="Nolan M."/>
            <person name="Ohm R."/>
            <person name="Pangilinan J."/>
            <person name="Park H.-J."/>
            <person name="Ramirez L."/>
            <person name="Alfaro M."/>
            <person name="Sun H."/>
            <person name="Tritt A."/>
            <person name="Yoshinaga Y."/>
            <person name="Zwiers L.-H."/>
            <person name="Turgeon B."/>
            <person name="Goodwin S."/>
            <person name="Spatafora J."/>
            <person name="Crous P."/>
            <person name="Grigoriev I."/>
        </authorList>
    </citation>
    <scope>NUCLEOTIDE SEQUENCE</scope>
    <source>
        <strain evidence="8">CBS 207.26</strain>
    </source>
</reference>
<feature type="domain" description="FAD-binding" evidence="6">
    <location>
        <begin position="96"/>
        <end position="317"/>
    </location>
</feature>
<dbReference type="SUPFAM" id="SSF51182">
    <property type="entry name" value="RmlC-like cupins"/>
    <property type="match status" value="1"/>
</dbReference>
<dbReference type="InterPro" id="IPR036188">
    <property type="entry name" value="FAD/NAD-bd_sf"/>
</dbReference>
<evidence type="ECO:0000259" key="6">
    <source>
        <dbReference type="Pfam" id="PF01494"/>
    </source>
</evidence>
<evidence type="ECO:0000259" key="7">
    <source>
        <dbReference type="Pfam" id="PF07883"/>
    </source>
</evidence>